<reference evidence="7" key="1">
    <citation type="journal article" date="2020" name="mSystems">
        <title>Genome- and Community-Level Interaction Insights into Carbon Utilization and Element Cycling Functions of Hydrothermarchaeota in Hydrothermal Sediment.</title>
        <authorList>
            <person name="Zhou Z."/>
            <person name="Liu Y."/>
            <person name="Xu W."/>
            <person name="Pan J."/>
            <person name="Luo Z.H."/>
            <person name="Li M."/>
        </authorList>
    </citation>
    <scope>NUCLEOTIDE SEQUENCE [LARGE SCALE GENOMIC DNA]</scope>
    <source>
        <strain evidence="7">HyVt-74</strain>
    </source>
</reference>
<keyword evidence="5 6" id="KW-0472">Membrane</keyword>
<keyword evidence="2" id="KW-1003">Cell membrane</keyword>
<dbReference type="Pfam" id="PF03739">
    <property type="entry name" value="LptF_LptG"/>
    <property type="match status" value="1"/>
</dbReference>
<evidence type="ECO:0000256" key="3">
    <source>
        <dbReference type="ARBA" id="ARBA00022692"/>
    </source>
</evidence>
<dbReference type="Proteomes" id="UP000886110">
    <property type="component" value="Unassembled WGS sequence"/>
</dbReference>
<feature type="transmembrane region" description="Helical" evidence="6">
    <location>
        <begin position="295"/>
        <end position="313"/>
    </location>
</feature>
<dbReference type="GO" id="GO:0015920">
    <property type="term" value="P:lipopolysaccharide transport"/>
    <property type="evidence" value="ECO:0007669"/>
    <property type="project" value="TreeGrafter"/>
</dbReference>
<gene>
    <name evidence="7" type="ORF">ENL19_00615</name>
</gene>
<evidence type="ECO:0000313" key="7">
    <source>
        <dbReference type="EMBL" id="HHE04544.1"/>
    </source>
</evidence>
<dbReference type="PANTHER" id="PTHR33529:SF6">
    <property type="entry name" value="YJGP_YJGQ FAMILY PERMEASE"/>
    <property type="match status" value="1"/>
</dbReference>
<evidence type="ECO:0000256" key="4">
    <source>
        <dbReference type="ARBA" id="ARBA00022989"/>
    </source>
</evidence>
<dbReference type="PANTHER" id="PTHR33529">
    <property type="entry name" value="SLR0882 PROTEIN-RELATED"/>
    <property type="match status" value="1"/>
</dbReference>
<feature type="transmembrane region" description="Helical" evidence="6">
    <location>
        <begin position="68"/>
        <end position="93"/>
    </location>
</feature>
<keyword evidence="3 6" id="KW-0812">Transmembrane</keyword>
<accession>A0A7C5DEK9</accession>
<feature type="transmembrane region" description="Helical" evidence="6">
    <location>
        <begin position="114"/>
        <end position="132"/>
    </location>
</feature>
<dbReference type="InterPro" id="IPR005495">
    <property type="entry name" value="LptG/LptF_permease"/>
</dbReference>
<feature type="transmembrane region" description="Helical" evidence="6">
    <location>
        <begin position="27"/>
        <end position="48"/>
    </location>
</feature>
<evidence type="ECO:0000256" key="6">
    <source>
        <dbReference type="SAM" id="Phobius"/>
    </source>
</evidence>
<comment type="caution">
    <text evidence="7">The sequence shown here is derived from an EMBL/GenBank/DDBJ whole genome shotgun (WGS) entry which is preliminary data.</text>
</comment>
<organism evidence="7">
    <name type="scientific">candidate division WOR-3 bacterium</name>
    <dbReference type="NCBI Taxonomy" id="2052148"/>
    <lineage>
        <taxon>Bacteria</taxon>
        <taxon>Bacteria division WOR-3</taxon>
    </lineage>
</organism>
<comment type="subcellular location">
    <subcellularLocation>
        <location evidence="1">Cell membrane</location>
        <topology evidence="1">Multi-pass membrane protein</topology>
    </subcellularLocation>
</comment>
<dbReference type="GO" id="GO:0043190">
    <property type="term" value="C:ATP-binding cassette (ABC) transporter complex"/>
    <property type="evidence" value="ECO:0007669"/>
    <property type="project" value="InterPro"/>
</dbReference>
<evidence type="ECO:0000256" key="2">
    <source>
        <dbReference type="ARBA" id="ARBA00022475"/>
    </source>
</evidence>
<dbReference type="EMBL" id="DRTB01000042">
    <property type="protein sequence ID" value="HHE04544.1"/>
    <property type="molecule type" value="Genomic_DNA"/>
</dbReference>
<evidence type="ECO:0000256" key="5">
    <source>
        <dbReference type="ARBA" id="ARBA00023136"/>
    </source>
</evidence>
<keyword evidence="4 6" id="KW-1133">Transmembrane helix</keyword>
<evidence type="ECO:0000256" key="1">
    <source>
        <dbReference type="ARBA" id="ARBA00004651"/>
    </source>
</evidence>
<protein>
    <submittedName>
        <fullName evidence="7">YjgP/YjgQ family permease</fullName>
    </submittedName>
</protein>
<proteinExistence type="predicted"/>
<feature type="transmembrane region" description="Helical" evidence="6">
    <location>
        <begin position="320"/>
        <end position="337"/>
    </location>
</feature>
<name>A0A7C5DEK9_UNCW3</name>
<dbReference type="AlphaFoldDB" id="A0A7C5DEK9"/>
<sequence length="378" mass="43465">MLRMNMRNSLPHIPECRIFDRYILKETILPFFAGFFIFTFILLMDNIFQLFDFLIGKKIGFIKVMGVLGYSLPFIVSLTIPMAILVAMISAFGRMSGDSEIVALRSFGINPMRITFYPLIFSVIIFLSLVLFNNTVLPQSNYKLKKLFVEISKIRPTLNLHERIFNNIYSGYTLWAEKIDQSRSLLLGVQLTEELKNQPKRIIEAERATLSTFNDTLLFYMENGEIHEFSAQDPLKYRVLTFQKYSLKIPIPESKRGRVSRTEREMNIRNLLQKAKVFKDKRIRYRFLVEVNKKFSIPFAAILFVFVGAPLGIGIKRGGIGAGVTISFFLFIIYYIFLVGGEEIADRGILHPGLSIWIPNILLLIAGIVIIRKAIYGK</sequence>
<feature type="transmembrane region" description="Helical" evidence="6">
    <location>
        <begin position="349"/>
        <end position="371"/>
    </location>
</feature>